<evidence type="ECO:0000259" key="6">
    <source>
        <dbReference type="PROSITE" id="PS50255"/>
    </source>
</evidence>
<protein>
    <submittedName>
        <fullName evidence="7">Putative Nitrate reductase (NADH)</fullName>
        <ecNumber evidence="7">1.7.1.1</ecNumber>
    </submittedName>
</protein>
<dbReference type="Pfam" id="PF00173">
    <property type="entry name" value="Cyt-b5"/>
    <property type="match status" value="1"/>
</dbReference>
<dbReference type="PANTHER" id="PTHR19359:SF112">
    <property type="entry name" value="CYTOCHROME B5 HEME-BINDING DOMAIN-CONTAINING PROTEIN"/>
    <property type="match status" value="1"/>
</dbReference>
<name>A0A2S5BJ62_9BASI</name>
<comment type="caution">
    <text evidence="7">The sequence shown here is derived from an EMBL/GenBank/DDBJ whole genome shotgun (WGS) entry which is preliminary data.</text>
</comment>
<keyword evidence="8" id="KW-1185">Reference proteome</keyword>
<feature type="domain" description="Cytochrome b5 heme-binding" evidence="6">
    <location>
        <begin position="2"/>
        <end position="78"/>
    </location>
</feature>
<dbReference type="GO" id="GO:0020037">
    <property type="term" value="F:heme binding"/>
    <property type="evidence" value="ECO:0007669"/>
    <property type="project" value="UniProtKB-UniRule"/>
</dbReference>
<dbReference type="SUPFAM" id="SSF55856">
    <property type="entry name" value="Cytochrome b5-like heme/steroid binding domain"/>
    <property type="match status" value="1"/>
</dbReference>
<proteinExistence type="inferred from homology"/>
<dbReference type="InterPro" id="IPR018506">
    <property type="entry name" value="Cyt_B5_heme-BS"/>
</dbReference>
<sequence>MSKAITAQEVSQHKSADSAWVIIDGNVYDVTEFLEDHPGGKKVLLKACGTDSSEKFWQFHSKKVLEKTAKPMMIGTVGESANL</sequence>
<dbReference type="SMART" id="SM01117">
    <property type="entry name" value="Cyt-b5"/>
    <property type="match status" value="1"/>
</dbReference>
<accession>A0A2S5BJ62</accession>
<evidence type="ECO:0000256" key="1">
    <source>
        <dbReference type="ARBA" id="ARBA00022617"/>
    </source>
</evidence>
<evidence type="ECO:0000256" key="3">
    <source>
        <dbReference type="ARBA" id="ARBA00023004"/>
    </source>
</evidence>
<dbReference type="InterPro" id="IPR036400">
    <property type="entry name" value="Cyt_B5-like_heme/steroid_sf"/>
</dbReference>
<dbReference type="Proteomes" id="UP000237144">
    <property type="component" value="Unassembled WGS sequence"/>
</dbReference>
<dbReference type="GO" id="GO:0046872">
    <property type="term" value="F:metal ion binding"/>
    <property type="evidence" value="ECO:0007669"/>
    <property type="project" value="UniProtKB-UniRule"/>
</dbReference>
<keyword evidence="1 5" id="KW-0349">Heme</keyword>
<evidence type="ECO:0000256" key="4">
    <source>
        <dbReference type="ARBA" id="ARBA00038168"/>
    </source>
</evidence>
<evidence type="ECO:0000256" key="5">
    <source>
        <dbReference type="RuleBase" id="RU362121"/>
    </source>
</evidence>
<dbReference type="EC" id="1.7.1.1" evidence="7"/>
<dbReference type="STRING" id="741276.A0A2S5BJ62"/>
<dbReference type="InterPro" id="IPR050668">
    <property type="entry name" value="Cytochrome_b5"/>
</dbReference>
<dbReference type="Gene3D" id="3.10.120.10">
    <property type="entry name" value="Cytochrome b5-like heme/steroid binding domain"/>
    <property type="match status" value="1"/>
</dbReference>
<dbReference type="InterPro" id="IPR001199">
    <property type="entry name" value="Cyt_B5-like_heme/steroid-bd"/>
</dbReference>
<dbReference type="EMBL" id="PJQD01000001">
    <property type="protein sequence ID" value="POY76813.1"/>
    <property type="molecule type" value="Genomic_DNA"/>
</dbReference>
<reference evidence="7 8" key="1">
    <citation type="journal article" date="2018" name="Front. Microbiol.">
        <title>Prospects for Fungal Bioremediation of Acidic Radioactive Waste Sites: Characterization and Genome Sequence of Rhodotorula taiwanensis MD1149.</title>
        <authorList>
            <person name="Tkavc R."/>
            <person name="Matrosova V.Y."/>
            <person name="Grichenko O.E."/>
            <person name="Gostincar C."/>
            <person name="Volpe R.P."/>
            <person name="Klimenkova P."/>
            <person name="Gaidamakova E.K."/>
            <person name="Zhou C.E."/>
            <person name="Stewart B.J."/>
            <person name="Lyman M.G."/>
            <person name="Malfatti S.A."/>
            <person name="Rubinfeld B."/>
            <person name="Courtot M."/>
            <person name="Singh J."/>
            <person name="Dalgard C.L."/>
            <person name="Hamilton T."/>
            <person name="Frey K.G."/>
            <person name="Gunde-Cimerman N."/>
            <person name="Dugan L."/>
            <person name="Daly M.J."/>
        </authorList>
    </citation>
    <scope>NUCLEOTIDE SEQUENCE [LARGE SCALE GENOMIC DNA]</scope>
    <source>
        <strain evidence="7 8">MD1149</strain>
    </source>
</reference>
<dbReference type="PROSITE" id="PS50255">
    <property type="entry name" value="CYTOCHROME_B5_2"/>
    <property type="match status" value="1"/>
</dbReference>
<dbReference type="AlphaFoldDB" id="A0A2S5BJ62"/>
<dbReference type="PANTHER" id="PTHR19359">
    <property type="entry name" value="CYTOCHROME B5"/>
    <property type="match status" value="1"/>
</dbReference>
<dbReference type="OrthoDB" id="260519at2759"/>
<dbReference type="FunFam" id="3.10.120.10:FF:000007">
    <property type="entry name" value="Sulfite oxidase, mitochondrial"/>
    <property type="match status" value="1"/>
</dbReference>
<keyword evidence="7" id="KW-0560">Oxidoreductase</keyword>
<comment type="similarity">
    <text evidence="4 5">Belongs to the cytochrome b5 family.</text>
</comment>
<keyword evidence="3 5" id="KW-0408">Iron</keyword>
<organism evidence="7 8">
    <name type="scientific">Rhodotorula taiwanensis</name>
    <dbReference type="NCBI Taxonomy" id="741276"/>
    <lineage>
        <taxon>Eukaryota</taxon>
        <taxon>Fungi</taxon>
        <taxon>Dikarya</taxon>
        <taxon>Basidiomycota</taxon>
        <taxon>Pucciniomycotina</taxon>
        <taxon>Microbotryomycetes</taxon>
        <taxon>Sporidiobolales</taxon>
        <taxon>Sporidiobolaceae</taxon>
        <taxon>Rhodotorula</taxon>
    </lineage>
</organism>
<evidence type="ECO:0000256" key="2">
    <source>
        <dbReference type="ARBA" id="ARBA00022723"/>
    </source>
</evidence>
<evidence type="ECO:0000313" key="8">
    <source>
        <dbReference type="Proteomes" id="UP000237144"/>
    </source>
</evidence>
<dbReference type="GO" id="GO:0009703">
    <property type="term" value="F:nitrate reductase (NADH) activity"/>
    <property type="evidence" value="ECO:0007669"/>
    <property type="project" value="UniProtKB-EC"/>
</dbReference>
<dbReference type="GO" id="GO:0005789">
    <property type="term" value="C:endoplasmic reticulum membrane"/>
    <property type="evidence" value="ECO:0007669"/>
    <property type="project" value="TreeGrafter"/>
</dbReference>
<gene>
    <name evidence="7" type="ORF">BMF94_0065</name>
</gene>
<keyword evidence="2 5" id="KW-0479">Metal-binding</keyword>
<dbReference type="PRINTS" id="PR00363">
    <property type="entry name" value="CYTOCHROMEB5"/>
</dbReference>
<evidence type="ECO:0000313" key="7">
    <source>
        <dbReference type="EMBL" id="POY76813.1"/>
    </source>
</evidence>
<dbReference type="PROSITE" id="PS00191">
    <property type="entry name" value="CYTOCHROME_B5_1"/>
    <property type="match status" value="1"/>
</dbReference>